<dbReference type="SUPFAM" id="SSF117281">
    <property type="entry name" value="Kelch motif"/>
    <property type="match status" value="1"/>
</dbReference>
<dbReference type="EnsemblPlants" id="HORVU.MOREX.r3.5HG0481140.3">
    <property type="protein sequence ID" value="HORVU.MOREX.r3.5HG0481140.3"/>
    <property type="gene ID" value="HORVU.MOREX.r3.5HG0481140"/>
</dbReference>
<evidence type="ECO:0000256" key="2">
    <source>
        <dbReference type="ARBA" id="ARBA00022737"/>
    </source>
</evidence>
<name>A0A8I6Y968_HORVV</name>
<evidence type="ECO:0000313" key="4">
    <source>
        <dbReference type="EnsemblPlants" id="HORVU.MOREX.r3.5HG0481140.1"/>
    </source>
</evidence>
<dbReference type="GeneID" id="123397631"/>
<gene>
    <name evidence="4" type="primary">LOC123397631</name>
</gene>
<organism evidence="4 5">
    <name type="scientific">Hordeum vulgare subsp. vulgare</name>
    <name type="common">Domesticated barley</name>
    <dbReference type="NCBI Taxonomy" id="112509"/>
    <lineage>
        <taxon>Eukaryota</taxon>
        <taxon>Viridiplantae</taxon>
        <taxon>Streptophyta</taxon>
        <taxon>Embryophyta</taxon>
        <taxon>Tracheophyta</taxon>
        <taxon>Spermatophyta</taxon>
        <taxon>Magnoliopsida</taxon>
        <taxon>Liliopsida</taxon>
        <taxon>Poales</taxon>
        <taxon>Poaceae</taxon>
        <taxon>BOP clade</taxon>
        <taxon>Pooideae</taxon>
        <taxon>Triticodae</taxon>
        <taxon>Triticeae</taxon>
        <taxon>Hordeinae</taxon>
        <taxon>Hordeum</taxon>
    </lineage>
</organism>
<dbReference type="Gene3D" id="3.40.30.10">
    <property type="entry name" value="Glutaredoxin"/>
    <property type="match status" value="1"/>
</dbReference>
<dbReference type="Pfam" id="PF01344">
    <property type="entry name" value="Kelch_1"/>
    <property type="match status" value="2"/>
</dbReference>
<feature type="compositionally biased region" description="Basic and acidic residues" evidence="3">
    <location>
        <begin position="55"/>
        <end position="64"/>
    </location>
</feature>
<keyword evidence="2" id="KW-0677">Repeat</keyword>
<dbReference type="EnsemblPlants" id="HORVU.MOREX.r3.5HG0481140.1">
    <property type="protein sequence ID" value="HORVU.MOREX.r3.5HG0481140.1"/>
    <property type="gene ID" value="HORVU.MOREX.r3.5HG0481140"/>
</dbReference>
<evidence type="ECO:0000256" key="3">
    <source>
        <dbReference type="SAM" id="MobiDB-lite"/>
    </source>
</evidence>
<dbReference type="Gramene" id="HORVU.MOREX.r3.5HG0481140.1">
    <property type="protein sequence ID" value="HORVU.MOREX.r3.5HG0481140.1"/>
    <property type="gene ID" value="HORVU.MOREX.r3.5HG0481140"/>
</dbReference>
<dbReference type="OrthoDB" id="45365at2759"/>
<feature type="region of interest" description="Disordered" evidence="3">
    <location>
        <begin position="1"/>
        <end position="64"/>
    </location>
</feature>
<dbReference type="Gramene" id="HORVU.MOREX.r3.5HG0481140.3">
    <property type="protein sequence ID" value="HORVU.MOREX.r3.5HG0481140.3"/>
    <property type="gene ID" value="HORVU.MOREX.r3.5HG0481140"/>
</dbReference>
<dbReference type="AlphaFoldDB" id="A0A8I6Y968"/>
<dbReference type="Gene3D" id="2.120.10.80">
    <property type="entry name" value="Kelch-type beta propeller"/>
    <property type="match status" value="1"/>
</dbReference>
<keyword evidence="1" id="KW-0880">Kelch repeat</keyword>
<dbReference type="EnsemblPlants" id="HORVU.MOREX.r3.5HG0481140.2">
    <property type="protein sequence ID" value="HORVU.MOREX.r3.5HG0481140.2"/>
    <property type="gene ID" value="HORVU.MOREX.r3.5HG0481140"/>
</dbReference>
<dbReference type="InterPro" id="IPR015915">
    <property type="entry name" value="Kelch-typ_b-propeller"/>
</dbReference>
<dbReference type="PANTHER" id="PTHR46122">
    <property type="entry name" value="GALACTOSE OXIDASE/KELCH REPEAT PROTEIN-RELATED"/>
    <property type="match status" value="1"/>
</dbReference>
<reference evidence="5" key="1">
    <citation type="journal article" date="2012" name="Nature">
        <title>A physical, genetic and functional sequence assembly of the barley genome.</title>
        <authorList>
            <consortium name="The International Barley Genome Sequencing Consortium"/>
            <person name="Mayer K.F."/>
            <person name="Waugh R."/>
            <person name="Brown J.W."/>
            <person name="Schulman A."/>
            <person name="Langridge P."/>
            <person name="Platzer M."/>
            <person name="Fincher G.B."/>
            <person name="Muehlbauer G.J."/>
            <person name="Sato K."/>
            <person name="Close T.J."/>
            <person name="Wise R.P."/>
            <person name="Stein N."/>
        </authorList>
    </citation>
    <scope>NUCLEOTIDE SEQUENCE [LARGE SCALE GENOMIC DNA]</scope>
    <source>
        <strain evidence="5">cv. Morex</strain>
    </source>
</reference>
<dbReference type="Proteomes" id="UP000011116">
    <property type="component" value="Chromosome 5H"/>
</dbReference>
<dbReference type="SMR" id="A0A8I6Y968"/>
<dbReference type="Gramene" id="HORVU.MOREX.r3.5HG0481140.2">
    <property type="protein sequence ID" value="HORVU.MOREX.r3.5HG0481140.2"/>
    <property type="gene ID" value="HORVU.MOREX.r3.5HG0481140"/>
</dbReference>
<accession>A0A8I6Y968</accession>
<sequence>MRPPDMYDPGGSSSSSRPHGKQELQPEPEEAAEGAPRPTATPCARAKQRGYGLNMEERDVSTSKAHRSELKSLLAARGCAFSLPQLLVGGPDDVRKLHQTGGLRPLLDGAPKPCRALVCETHRRVGSEPCRECRNKMLDHGITIVEQEEDHRRLVLSYPTQGVVEGGEEQAVVSWSNTIDVIGGELFIRCLHLVSRWDYGASIASLNREFNSVVRNGDIYRLRRKNGVAEHWLYLSCNNVTEWDAYDPSTGRWIHVPKMPPAQRGVWESLAVGTELLMFGAYGRVALRYSILTNSWTGLADADADAINTARYGFGSASVGEKVYVAGGMDPSHINVLSSAEMYDSETHTWTPLPSMNRARYGCSGAFMDGKFYVIGGNRSSDEVLTCGEEYDLKLRSWRVIDNMSQGLNETVDGAPLLLAVVNNELYAADYSENNDLKQYDKLDNKWITLGKLPVQSWDKYCWDMGFRACGDRLIVIGRPNDSADEEVVELHSWTPDGQPPVWNLFATRPYCGGQILCAAMGC</sequence>
<reference evidence="4" key="2">
    <citation type="submission" date="2020-10" db="EMBL/GenBank/DDBJ databases">
        <authorList>
            <person name="Scholz U."/>
            <person name="Mascher M."/>
            <person name="Fiebig A."/>
        </authorList>
    </citation>
    <scope>NUCLEOTIDE SEQUENCE [LARGE SCALE GENOMIC DNA]</scope>
    <source>
        <strain evidence="4">cv. Morex</strain>
    </source>
</reference>
<dbReference type="GO" id="GO:0005634">
    <property type="term" value="C:nucleus"/>
    <property type="evidence" value="ECO:0000318"/>
    <property type="project" value="GO_Central"/>
</dbReference>
<dbReference type="KEGG" id="hvg:123397631"/>
<keyword evidence="5" id="KW-1185">Reference proteome</keyword>
<evidence type="ECO:0008006" key="6">
    <source>
        <dbReference type="Google" id="ProtNLM"/>
    </source>
</evidence>
<dbReference type="RefSeq" id="XP_044948101.1">
    <property type="nucleotide sequence ID" value="XM_045092166.1"/>
</dbReference>
<dbReference type="PANTHER" id="PTHR46122:SF25">
    <property type="entry name" value="REPEAT-CONTAINING F-BOX FAMILY PROTEIN, PUTATIVE, EXPRESSED-RELATED"/>
    <property type="match status" value="1"/>
</dbReference>
<dbReference type="SMART" id="SM00612">
    <property type="entry name" value="Kelch"/>
    <property type="match status" value="2"/>
</dbReference>
<dbReference type="InterPro" id="IPR036249">
    <property type="entry name" value="Thioredoxin-like_sf"/>
</dbReference>
<dbReference type="InterPro" id="IPR052439">
    <property type="entry name" value="F-box/Kelch-repeat"/>
</dbReference>
<evidence type="ECO:0000313" key="5">
    <source>
        <dbReference type="Proteomes" id="UP000011116"/>
    </source>
</evidence>
<proteinExistence type="predicted"/>
<dbReference type="SUPFAM" id="SSF52833">
    <property type="entry name" value="Thioredoxin-like"/>
    <property type="match status" value="1"/>
</dbReference>
<protein>
    <recommendedName>
        <fullName evidence="6">F-box/kelch-repeat protein</fullName>
    </recommendedName>
</protein>
<evidence type="ECO:0000256" key="1">
    <source>
        <dbReference type="ARBA" id="ARBA00022441"/>
    </source>
</evidence>
<dbReference type="InterPro" id="IPR006652">
    <property type="entry name" value="Kelch_1"/>
</dbReference>
<reference evidence="4" key="3">
    <citation type="submission" date="2022-01" db="UniProtKB">
        <authorList>
            <consortium name="EnsemblPlants"/>
        </authorList>
    </citation>
    <scope>IDENTIFICATION</scope>
    <source>
        <strain evidence="4">subsp. vulgare</strain>
    </source>
</reference>
<feature type="compositionally biased region" description="Low complexity" evidence="3">
    <location>
        <begin position="33"/>
        <end position="45"/>
    </location>
</feature>
<dbReference type="Gramene" id="HORVU.MOREX.r2.5HG0398770.1">
    <property type="protein sequence ID" value="HORVU.MOREX.r2.5HG0398770.1"/>
    <property type="gene ID" value="HORVU.MOREX.r2.5HG0398770"/>
</dbReference>